<proteinExistence type="predicted"/>
<feature type="non-terminal residue" evidence="2">
    <location>
        <position position="1"/>
    </location>
</feature>
<name>G9MWW1_HYPVG</name>
<feature type="non-terminal residue" evidence="2">
    <location>
        <position position="464"/>
    </location>
</feature>
<reference evidence="2 3" key="1">
    <citation type="journal article" date="2011" name="Genome Biol.">
        <title>Comparative genome sequence analysis underscores mycoparasitism as the ancestral life style of Trichoderma.</title>
        <authorList>
            <person name="Kubicek C.P."/>
            <person name="Herrera-Estrella A."/>
            <person name="Seidl-Seiboth V."/>
            <person name="Martinez D.A."/>
            <person name="Druzhinina I.S."/>
            <person name="Thon M."/>
            <person name="Zeilinger S."/>
            <person name="Casas-Flores S."/>
            <person name="Horwitz B.A."/>
            <person name="Mukherjee P.K."/>
            <person name="Mukherjee M."/>
            <person name="Kredics L."/>
            <person name="Alcaraz L.D."/>
            <person name="Aerts A."/>
            <person name="Antal Z."/>
            <person name="Atanasova L."/>
            <person name="Cervantes-Badillo M.G."/>
            <person name="Challacombe J."/>
            <person name="Chertkov O."/>
            <person name="McCluskey K."/>
            <person name="Coulpier F."/>
            <person name="Deshpande N."/>
            <person name="von Doehren H."/>
            <person name="Ebbole D.J."/>
            <person name="Esquivel-Naranjo E.U."/>
            <person name="Fekete E."/>
            <person name="Flipphi M."/>
            <person name="Glaser F."/>
            <person name="Gomez-Rodriguez E.Y."/>
            <person name="Gruber S."/>
            <person name="Han C."/>
            <person name="Henrissat B."/>
            <person name="Hermosa R."/>
            <person name="Hernandez-Onate M."/>
            <person name="Karaffa L."/>
            <person name="Kosti I."/>
            <person name="Le Crom S."/>
            <person name="Lindquist E."/>
            <person name="Lucas S."/>
            <person name="Luebeck M."/>
            <person name="Luebeck P.S."/>
            <person name="Margeot A."/>
            <person name="Metz B."/>
            <person name="Misra M."/>
            <person name="Nevalainen H."/>
            <person name="Omann M."/>
            <person name="Packer N."/>
            <person name="Perrone G."/>
            <person name="Uresti-Rivera E.E."/>
            <person name="Salamov A."/>
            <person name="Schmoll M."/>
            <person name="Seiboth B."/>
            <person name="Shapiro H."/>
            <person name="Sukno S."/>
            <person name="Tamayo-Ramos J.A."/>
            <person name="Tisch D."/>
            <person name="Wiest A."/>
            <person name="Wilkinson H.H."/>
            <person name="Zhang M."/>
            <person name="Coutinho P.M."/>
            <person name="Kenerley C.M."/>
            <person name="Monte E."/>
            <person name="Baker S.E."/>
            <person name="Grigoriev I.V."/>
        </authorList>
    </citation>
    <scope>NUCLEOTIDE SEQUENCE [LARGE SCALE GENOMIC DNA]</scope>
    <source>
        <strain evidence="3">Gv29-8 / FGSC 10586</strain>
    </source>
</reference>
<dbReference type="Pfam" id="PF20091">
    <property type="entry name" value="Abhydrolase_10"/>
    <property type="match status" value="1"/>
</dbReference>
<dbReference type="RefSeq" id="XP_013955287.1">
    <property type="nucleotide sequence ID" value="XM_014099812.1"/>
</dbReference>
<dbReference type="GeneID" id="25792509"/>
<evidence type="ECO:0000259" key="1">
    <source>
        <dbReference type="Pfam" id="PF20091"/>
    </source>
</evidence>
<feature type="domain" description="Alpha/beta hydrolase" evidence="1">
    <location>
        <begin position="3"/>
        <end position="454"/>
    </location>
</feature>
<accession>G9MWW1</accession>
<dbReference type="OMA" id="GEATRYN"/>
<sequence length="464" mass="50576">PTIEGPITGGTRGHPFGSWLGDISDIGYVEEEYFISGNAQRYAVVGELTPDGFWTIQPNGTSPYKTRILVRRPANRKDFNGDVILEWINVSSGYDLMISDSNGVYEAGYAFVGVSAQLVGLDGFQEAGVVKQGLTQWDPERYGSLHIEDENVSYDIFTQAVNVLKSGKVPGLQPKHVLAVGESQSGIRLAAYANGVQPLANSVDMIFSLINGGMASDFNPDVARPGASAPSRAIPTKIRTDLDIPVHQICTETEALNNYLDGTRQDDTDKYRYWEVAGGSHANKLVLDKIIAYATRDSVTAATAPANLDIVSWLPPVDAAYQHVALPNNTNISAVNWQPSLDAIYRQVTLWVRDKHYSPPVFPHMEVKLNGTASDYVRDANGNVKGDIRLPEITVPIAAYSGNNNGLSGNTYPFSSAKLYALYPTHKDYVSKVTAAAKLAFDRKVILDYQVTNYINAAKNANIP</sequence>
<dbReference type="OrthoDB" id="5401533at2759"/>
<dbReference type="AlphaFoldDB" id="G9MWW1"/>
<evidence type="ECO:0000313" key="3">
    <source>
        <dbReference type="Proteomes" id="UP000007115"/>
    </source>
</evidence>
<protein>
    <recommendedName>
        <fullName evidence="1">Alpha/beta hydrolase domain-containing protein</fullName>
    </recommendedName>
</protein>
<dbReference type="InterPro" id="IPR045394">
    <property type="entry name" value="Abhydrolase_dom"/>
</dbReference>
<dbReference type="EMBL" id="ABDF02000075">
    <property type="protein sequence ID" value="EHK21093.1"/>
    <property type="molecule type" value="Genomic_DNA"/>
</dbReference>
<keyword evidence="3" id="KW-1185">Reference proteome</keyword>
<organism evidence="2 3">
    <name type="scientific">Hypocrea virens (strain Gv29-8 / FGSC 10586)</name>
    <name type="common">Gliocladium virens</name>
    <name type="synonym">Trichoderma virens</name>
    <dbReference type="NCBI Taxonomy" id="413071"/>
    <lineage>
        <taxon>Eukaryota</taxon>
        <taxon>Fungi</taxon>
        <taxon>Dikarya</taxon>
        <taxon>Ascomycota</taxon>
        <taxon>Pezizomycotina</taxon>
        <taxon>Sordariomycetes</taxon>
        <taxon>Hypocreomycetidae</taxon>
        <taxon>Hypocreales</taxon>
        <taxon>Hypocreaceae</taxon>
        <taxon>Trichoderma</taxon>
    </lineage>
</organism>
<comment type="caution">
    <text evidence="2">The sequence shown here is derived from an EMBL/GenBank/DDBJ whole genome shotgun (WGS) entry which is preliminary data.</text>
</comment>
<dbReference type="VEuPathDB" id="FungiDB:TRIVIDRAFT_23442"/>
<dbReference type="Proteomes" id="UP000007115">
    <property type="component" value="Unassembled WGS sequence"/>
</dbReference>
<gene>
    <name evidence="2" type="ORF">TRIVIDRAFT_23442</name>
</gene>
<evidence type="ECO:0000313" key="2">
    <source>
        <dbReference type="EMBL" id="EHK21093.1"/>
    </source>
</evidence>
<dbReference type="HOGENOM" id="CLU_040631_0_0_1"/>
<dbReference type="InParanoid" id="G9MWW1"/>